<name>A0AAD6G713_9EURO</name>
<evidence type="ECO:0000313" key="2">
    <source>
        <dbReference type="Proteomes" id="UP001213681"/>
    </source>
</evidence>
<protein>
    <submittedName>
        <fullName evidence="1">Uncharacterized protein</fullName>
    </submittedName>
</protein>
<dbReference type="PANTHER" id="PTHR34144:SF5">
    <property type="entry name" value="ALPHA-1,3-MANNOSYLTRANSFERASE CMT1"/>
    <property type="match status" value="1"/>
</dbReference>
<dbReference type="Pfam" id="PF11735">
    <property type="entry name" value="CAP59_mtransfer"/>
    <property type="match status" value="2"/>
</dbReference>
<feature type="non-terminal residue" evidence="1">
    <location>
        <position position="1"/>
    </location>
</feature>
<proteinExistence type="predicted"/>
<reference evidence="1" key="1">
    <citation type="submission" date="2022-12" db="EMBL/GenBank/DDBJ databases">
        <authorList>
            <person name="Petersen C."/>
        </authorList>
    </citation>
    <scope>NUCLEOTIDE SEQUENCE</scope>
    <source>
        <strain evidence="1">IBT 16125</strain>
    </source>
</reference>
<reference evidence="1" key="2">
    <citation type="journal article" date="2023" name="IMA Fungus">
        <title>Comparative genomic study of the Penicillium genus elucidates a diverse pangenome and 15 lateral gene transfer events.</title>
        <authorList>
            <person name="Petersen C."/>
            <person name="Sorensen T."/>
            <person name="Nielsen M.R."/>
            <person name="Sondergaard T.E."/>
            <person name="Sorensen J.L."/>
            <person name="Fitzpatrick D.A."/>
            <person name="Frisvad J.C."/>
            <person name="Nielsen K.L."/>
        </authorList>
    </citation>
    <scope>NUCLEOTIDE SEQUENCE</scope>
    <source>
        <strain evidence="1">IBT 16125</strain>
    </source>
</reference>
<gene>
    <name evidence="1" type="ORF">N7458_002284</name>
</gene>
<accession>A0AAD6G713</accession>
<organism evidence="1 2">
    <name type="scientific">Penicillium daleae</name>
    <dbReference type="NCBI Taxonomy" id="63821"/>
    <lineage>
        <taxon>Eukaryota</taxon>
        <taxon>Fungi</taxon>
        <taxon>Dikarya</taxon>
        <taxon>Ascomycota</taxon>
        <taxon>Pezizomycotina</taxon>
        <taxon>Eurotiomycetes</taxon>
        <taxon>Eurotiomycetidae</taxon>
        <taxon>Eurotiales</taxon>
        <taxon>Aspergillaceae</taxon>
        <taxon>Penicillium</taxon>
    </lineage>
</organism>
<dbReference type="Proteomes" id="UP001213681">
    <property type="component" value="Unassembled WGS sequence"/>
</dbReference>
<dbReference type="PANTHER" id="PTHR34144">
    <property type="entry name" value="CHROMOSOME 8, WHOLE GENOME SHOTGUN SEQUENCE"/>
    <property type="match status" value="1"/>
</dbReference>
<dbReference type="GeneID" id="81595910"/>
<dbReference type="AlphaFoldDB" id="A0AAD6G713"/>
<keyword evidence="2" id="KW-1185">Reference proteome</keyword>
<dbReference type="EMBL" id="JAPVEA010000002">
    <property type="protein sequence ID" value="KAJ5460732.1"/>
    <property type="molecule type" value="Genomic_DNA"/>
</dbReference>
<dbReference type="InterPro" id="IPR021047">
    <property type="entry name" value="Mannosyltransferase_CMT1"/>
</dbReference>
<sequence>MTRAWNYQALLTGAAIAMALLFLVAQLLRSHSRSGIAIFNRDLPPIPEYSDKPGILPTNHISHGTVEKYVRSILDFEIDSSPGFERVSCPSKIGPRDSPLRDQAASSGQVRYFFALNLHQSTGIIFRLMSSIVEAIRFLGAEHCATSIVEGRSDDGTYEILAALQMHVEAMGAQFFLSTGNINQKQKTRTEPSVYRSCATKALEPLKVSAATDPINELSGKFSPDALIISSLTSPLCPEDILELVFQHDLFWDDPDSRRRFEAFQPSQVYPPWGGMAVLDAAPFAEGVVSFRSSMPGECLTGEPMLLAKDLYRRGRGKILAVLTLNHAYSEDEAAGTKAVRGNVHGRVNVSRSSLDQEET</sequence>
<dbReference type="RefSeq" id="XP_056769774.1">
    <property type="nucleotide sequence ID" value="XM_056905667.1"/>
</dbReference>
<evidence type="ECO:0000313" key="1">
    <source>
        <dbReference type="EMBL" id="KAJ5460732.1"/>
    </source>
</evidence>
<comment type="caution">
    <text evidence="1">The sequence shown here is derived from an EMBL/GenBank/DDBJ whole genome shotgun (WGS) entry which is preliminary data.</text>
</comment>